<dbReference type="PIRSF" id="PIRSF000022">
    <property type="entry name" value="Bc1_14K"/>
    <property type="match status" value="1"/>
</dbReference>
<dbReference type="GO" id="GO:0045275">
    <property type="term" value="C:respiratory chain complex III"/>
    <property type="evidence" value="ECO:0007669"/>
    <property type="project" value="InterPro"/>
</dbReference>
<dbReference type="InterPro" id="IPR036544">
    <property type="entry name" value="QCR7_sf"/>
</dbReference>
<name>A0AAF0DXJ6_9BASI</name>
<comment type="subcellular location">
    <subcellularLocation>
        <location evidence="1">Mitochondrion inner membrane</location>
        <topology evidence="1">Peripheral membrane protein</topology>
        <orientation evidence="1">Matrix side</orientation>
    </subcellularLocation>
</comment>
<accession>A0AAF0DXJ6</accession>
<dbReference type="GO" id="GO:0006122">
    <property type="term" value="P:mitochondrial electron transport, ubiquinol to cytochrome c"/>
    <property type="evidence" value="ECO:0007669"/>
    <property type="project" value="InterPro"/>
</dbReference>
<keyword evidence="11" id="KW-1185">Reference proteome</keyword>
<dbReference type="PANTHER" id="PTHR12022:SF0">
    <property type="entry name" value="CYTOCHROME B-C1 COMPLEX SUBUNIT 7"/>
    <property type="match status" value="1"/>
</dbReference>
<organism evidence="10 11">
    <name type="scientific">Malassezia obtusa</name>
    <dbReference type="NCBI Taxonomy" id="76774"/>
    <lineage>
        <taxon>Eukaryota</taxon>
        <taxon>Fungi</taxon>
        <taxon>Dikarya</taxon>
        <taxon>Basidiomycota</taxon>
        <taxon>Ustilaginomycotina</taxon>
        <taxon>Malasseziomycetes</taxon>
        <taxon>Malasseziales</taxon>
        <taxon>Malasseziaceae</taxon>
        <taxon>Malassezia</taxon>
    </lineage>
</organism>
<dbReference type="Gene3D" id="1.10.1090.10">
    <property type="entry name" value="Cytochrome b-c1 complex subunit 7"/>
    <property type="match status" value="1"/>
</dbReference>
<comment type="function">
    <text evidence="9">Component of the ubiquinol-cytochrome c oxidoreductase, a multisubunit transmembrane complex that is part of the mitochondrial electron transport chain which drives oxidative phosphorylation.</text>
</comment>
<evidence type="ECO:0000256" key="8">
    <source>
        <dbReference type="ARBA" id="ARBA00023136"/>
    </source>
</evidence>
<evidence type="ECO:0000256" key="1">
    <source>
        <dbReference type="ARBA" id="ARBA00004443"/>
    </source>
</evidence>
<dbReference type="SUPFAM" id="SSF81524">
    <property type="entry name" value="14 kDa protein of cytochrome bc1 complex (Ubiquinol-cytochrome c reductase)"/>
    <property type="match status" value="1"/>
</dbReference>
<comment type="similarity">
    <text evidence="2 9">Belongs to the UQCRB/QCR7 family.</text>
</comment>
<evidence type="ECO:0000313" key="11">
    <source>
        <dbReference type="Proteomes" id="UP001214603"/>
    </source>
</evidence>
<evidence type="ECO:0000313" key="10">
    <source>
        <dbReference type="EMBL" id="WFD01794.1"/>
    </source>
</evidence>
<dbReference type="FunFam" id="1.10.1090.10:FF:000001">
    <property type="entry name" value="Cytochrome b-c1 complex subunit 7"/>
    <property type="match status" value="1"/>
</dbReference>
<evidence type="ECO:0000256" key="6">
    <source>
        <dbReference type="ARBA" id="ARBA00022982"/>
    </source>
</evidence>
<dbReference type="InterPro" id="IPR003197">
    <property type="entry name" value="QCR7"/>
</dbReference>
<dbReference type="PANTHER" id="PTHR12022">
    <property type="entry name" value="UBIQUINOL-CYTOCHROME C REDUCTASE COMPLEX 14 KD PROTEIN"/>
    <property type="match status" value="1"/>
</dbReference>
<evidence type="ECO:0000256" key="2">
    <source>
        <dbReference type="ARBA" id="ARBA00008554"/>
    </source>
</evidence>
<evidence type="ECO:0000256" key="9">
    <source>
        <dbReference type="PIRNR" id="PIRNR000022"/>
    </source>
</evidence>
<keyword evidence="3 9" id="KW-0813">Transport</keyword>
<keyword evidence="4 9" id="KW-0679">Respiratory chain</keyword>
<proteinExistence type="inferred from homology"/>
<dbReference type="Pfam" id="PF02271">
    <property type="entry name" value="UCR_14kD"/>
    <property type="match status" value="1"/>
</dbReference>
<gene>
    <name evidence="10" type="primary">QCR7</name>
    <name evidence="10" type="ORF">MOBT1_000470</name>
</gene>
<dbReference type="EMBL" id="CP119934">
    <property type="protein sequence ID" value="WFD01794.1"/>
    <property type="molecule type" value="Genomic_DNA"/>
</dbReference>
<dbReference type="Proteomes" id="UP001214603">
    <property type="component" value="Chromosome 1"/>
</dbReference>
<dbReference type="GO" id="GO:0005743">
    <property type="term" value="C:mitochondrial inner membrane"/>
    <property type="evidence" value="ECO:0007669"/>
    <property type="project" value="UniProtKB-SubCell"/>
</dbReference>
<dbReference type="AlphaFoldDB" id="A0AAF0DXJ6"/>
<keyword evidence="5 9" id="KW-0999">Mitochondrion inner membrane</keyword>
<reference evidence="10" key="1">
    <citation type="submission" date="2023-03" db="EMBL/GenBank/DDBJ databases">
        <title>Mating type loci evolution in Malassezia.</title>
        <authorList>
            <person name="Coelho M.A."/>
        </authorList>
    </citation>
    <scope>NUCLEOTIDE SEQUENCE</scope>
    <source>
        <strain evidence="10">CBS 7876</strain>
    </source>
</reference>
<evidence type="ECO:0000256" key="3">
    <source>
        <dbReference type="ARBA" id="ARBA00022448"/>
    </source>
</evidence>
<keyword evidence="6 9" id="KW-0249">Electron transport</keyword>
<protein>
    <recommendedName>
        <fullName evidence="9">Cytochrome b-c1 complex subunit 7</fullName>
    </recommendedName>
</protein>
<keyword evidence="8 9" id="KW-0472">Membrane</keyword>
<keyword evidence="7 9" id="KW-0496">Mitochondrion</keyword>
<evidence type="ECO:0000256" key="4">
    <source>
        <dbReference type="ARBA" id="ARBA00022660"/>
    </source>
</evidence>
<evidence type="ECO:0000256" key="5">
    <source>
        <dbReference type="ARBA" id="ARBA00022792"/>
    </source>
</evidence>
<sequence>MASKSISFAKYIQSSPTLLKLFKPVANAYAQTAGYRQFGLRYDDLLEEENFQTQKALSRLEPNEAYDRVFRFRRAVQCSILQRPLAKEEWTTVENDVRYLTPLLEEIQRADDERANWDTASVKKTH</sequence>
<evidence type="ECO:0000256" key="7">
    <source>
        <dbReference type="ARBA" id="ARBA00023128"/>
    </source>
</evidence>